<evidence type="ECO:0000313" key="3">
    <source>
        <dbReference type="Proteomes" id="UP000276133"/>
    </source>
</evidence>
<gene>
    <name evidence="2" type="ORF">BpHYR1_016181</name>
</gene>
<keyword evidence="1" id="KW-0812">Transmembrane</keyword>
<keyword evidence="1" id="KW-1133">Transmembrane helix</keyword>
<reference evidence="2 3" key="1">
    <citation type="journal article" date="2018" name="Sci. Rep.">
        <title>Genomic signatures of local adaptation to the degree of environmental predictability in rotifers.</title>
        <authorList>
            <person name="Franch-Gras L."/>
            <person name="Hahn C."/>
            <person name="Garcia-Roger E.M."/>
            <person name="Carmona M.J."/>
            <person name="Serra M."/>
            <person name="Gomez A."/>
        </authorList>
    </citation>
    <scope>NUCLEOTIDE SEQUENCE [LARGE SCALE GENOMIC DNA]</scope>
    <source>
        <strain evidence="2">HYR1</strain>
    </source>
</reference>
<dbReference type="AlphaFoldDB" id="A0A3M7R4E4"/>
<accession>A0A3M7R4E4</accession>
<feature type="transmembrane region" description="Helical" evidence="1">
    <location>
        <begin position="36"/>
        <end position="54"/>
    </location>
</feature>
<keyword evidence="3" id="KW-1185">Reference proteome</keyword>
<proteinExistence type="predicted"/>
<keyword evidence="1" id="KW-0472">Membrane</keyword>
<evidence type="ECO:0000313" key="2">
    <source>
        <dbReference type="EMBL" id="RNA18105.1"/>
    </source>
</evidence>
<feature type="transmembrane region" description="Helical" evidence="1">
    <location>
        <begin position="74"/>
        <end position="95"/>
    </location>
</feature>
<name>A0A3M7R4E4_BRAPC</name>
<sequence>MFSCKILLKTELKRSKNYLPCRGNIITIEALERTEFFILSTIAIIVAAEKIFNFCQTLIENSTGLLSYKNYSCITFFAFSSIFMELFMILLYYSLFHLSLQIGSYISLDKMTKKCSFYTIPKKSLSKLFFYFLVNVQSKLNNSTFNLTTKEFNNIETIEKIIEIFDLSSICFDILCISQKWTNFL</sequence>
<organism evidence="2 3">
    <name type="scientific">Brachionus plicatilis</name>
    <name type="common">Marine rotifer</name>
    <name type="synonym">Brachionus muelleri</name>
    <dbReference type="NCBI Taxonomy" id="10195"/>
    <lineage>
        <taxon>Eukaryota</taxon>
        <taxon>Metazoa</taxon>
        <taxon>Spiralia</taxon>
        <taxon>Gnathifera</taxon>
        <taxon>Rotifera</taxon>
        <taxon>Eurotatoria</taxon>
        <taxon>Monogononta</taxon>
        <taxon>Pseudotrocha</taxon>
        <taxon>Ploima</taxon>
        <taxon>Brachionidae</taxon>
        <taxon>Brachionus</taxon>
    </lineage>
</organism>
<evidence type="ECO:0000256" key="1">
    <source>
        <dbReference type="SAM" id="Phobius"/>
    </source>
</evidence>
<comment type="caution">
    <text evidence="2">The sequence shown here is derived from an EMBL/GenBank/DDBJ whole genome shotgun (WGS) entry which is preliminary data.</text>
</comment>
<protein>
    <submittedName>
        <fullName evidence="2">Uncharacterized protein</fullName>
    </submittedName>
</protein>
<dbReference type="Proteomes" id="UP000276133">
    <property type="component" value="Unassembled WGS sequence"/>
</dbReference>
<dbReference type="EMBL" id="REGN01004305">
    <property type="protein sequence ID" value="RNA18105.1"/>
    <property type="molecule type" value="Genomic_DNA"/>
</dbReference>